<comment type="similarity">
    <text evidence="2">Belongs to the PAP/fibrillin family.</text>
</comment>
<sequence length="287" mass="32138">MTLSCFNEEEATIVITFLIGFMATNFVQSACQVVVPPVPRIRKTIATYLSVPAIHQWTKNTRFGEWFRPSYTTKVAQQSTGLVGDSNKKVEDNRSPEQIKLDLYQAVEGINRGIFGVQSAKKPEIEGLVDLLESKNPTPDPTLNLEKVDGTWKLVYSTITILGSKRTKLGLRDFITLGDLYQHIDVAKGKAVNVIKFSVRGLKLNGQLTIEASFKIASNSRVDVSYDSSTIIPDQLMKMFLKNYDLLLSIFNPEGWLEISYVDDSLRIGRDDGGNILILERSEETEP</sequence>
<keyword evidence="4" id="KW-0809">Transit peptide</keyword>
<dbReference type="AlphaFoldDB" id="A0A2P2KN97"/>
<dbReference type="InterPro" id="IPR006843">
    <property type="entry name" value="PAP/fibrillin_dom"/>
</dbReference>
<evidence type="ECO:0000313" key="6">
    <source>
        <dbReference type="EMBL" id="MBX07167.1"/>
    </source>
</evidence>
<dbReference type="EMBL" id="GGEC01026683">
    <property type="protein sequence ID" value="MBX07167.1"/>
    <property type="molecule type" value="Transcribed_RNA"/>
</dbReference>
<dbReference type="PANTHER" id="PTHR31906">
    <property type="entry name" value="PLASTID-LIPID-ASSOCIATED PROTEIN 4, CHLOROPLASTIC-RELATED"/>
    <property type="match status" value="1"/>
</dbReference>
<keyword evidence="3" id="KW-0934">Plastid</keyword>
<dbReference type="GO" id="GO:0009536">
    <property type="term" value="C:plastid"/>
    <property type="evidence" value="ECO:0007669"/>
    <property type="project" value="UniProtKB-SubCell"/>
</dbReference>
<proteinExistence type="inferred from homology"/>
<evidence type="ECO:0000256" key="3">
    <source>
        <dbReference type="ARBA" id="ARBA00022640"/>
    </source>
</evidence>
<dbReference type="Pfam" id="PF04755">
    <property type="entry name" value="PAP_fibrillin"/>
    <property type="match status" value="1"/>
</dbReference>
<organism evidence="6">
    <name type="scientific">Rhizophora mucronata</name>
    <name type="common">Asiatic mangrove</name>
    <dbReference type="NCBI Taxonomy" id="61149"/>
    <lineage>
        <taxon>Eukaryota</taxon>
        <taxon>Viridiplantae</taxon>
        <taxon>Streptophyta</taxon>
        <taxon>Embryophyta</taxon>
        <taxon>Tracheophyta</taxon>
        <taxon>Spermatophyta</taxon>
        <taxon>Magnoliopsida</taxon>
        <taxon>eudicotyledons</taxon>
        <taxon>Gunneridae</taxon>
        <taxon>Pentapetalae</taxon>
        <taxon>rosids</taxon>
        <taxon>fabids</taxon>
        <taxon>Malpighiales</taxon>
        <taxon>Rhizophoraceae</taxon>
        <taxon>Rhizophora</taxon>
    </lineage>
</organism>
<reference evidence="6" key="1">
    <citation type="submission" date="2018-02" db="EMBL/GenBank/DDBJ databases">
        <title>Rhizophora mucronata_Transcriptome.</title>
        <authorList>
            <person name="Meera S.P."/>
            <person name="Sreeshan A."/>
            <person name="Augustine A."/>
        </authorList>
    </citation>
    <scope>NUCLEOTIDE SEQUENCE</scope>
    <source>
        <tissue evidence="6">Leaf</tissue>
    </source>
</reference>
<evidence type="ECO:0000256" key="4">
    <source>
        <dbReference type="ARBA" id="ARBA00022946"/>
    </source>
</evidence>
<feature type="domain" description="Plastid lipid-associated protein/fibrillin conserved" evidence="5">
    <location>
        <begin position="98"/>
        <end position="279"/>
    </location>
</feature>
<evidence type="ECO:0000256" key="2">
    <source>
        <dbReference type="ARBA" id="ARBA00005845"/>
    </source>
</evidence>
<protein>
    <recommendedName>
        <fullName evidence="5">Plastid lipid-associated protein/fibrillin conserved domain-containing protein</fullName>
    </recommendedName>
</protein>
<evidence type="ECO:0000256" key="1">
    <source>
        <dbReference type="ARBA" id="ARBA00004474"/>
    </source>
</evidence>
<comment type="subcellular location">
    <subcellularLocation>
        <location evidence="1">Plastid</location>
    </subcellularLocation>
</comment>
<evidence type="ECO:0000259" key="5">
    <source>
        <dbReference type="Pfam" id="PF04755"/>
    </source>
</evidence>
<accession>A0A2P2KN97</accession>
<dbReference type="InterPro" id="IPR039633">
    <property type="entry name" value="PAP"/>
</dbReference>
<name>A0A2P2KN97_RHIMU</name>